<keyword evidence="3" id="KW-1185">Reference proteome</keyword>
<organism evidence="2 3">
    <name type="scientific">Dermatophagoides pteronyssinus</name>
    <name type="common">European house dust mite</name>
    <dbReference type="NCBI Taxonomy" id="6956"/>
    <lineage>
        <taxon>Eukaryota</taxon>
        <taxon>Metazoa</taxon>
        <taxon>Ecdysozoa</taxon>
        <taxon>Arthropoda</taxon>
        <taxon>Chelicerata</taxon>
        <taxon>Arachnida</taxon>
        <taxon>Acari</taxon>
        <taxon>Acariformes</taxon>
        <taxon>Sarcoptiformes</taxon>
        <taxon>Astigmata</taxon>
        <taxon>Psoroptidia</taxon>
        <taxon>Analgoidea</taxon>
        <taxon>Pyroglyphidae</taxon>
        <taxon>Dermatophagoidinae</taxon>
        <taxon>Dermatophagoides</taxon>
    </lineage>
</organism>
<evidence type="ECO:0000313" key="3">
    <source>
        <dbReference type="Proteomes" id="UP000887458"/>
    </source>
</evidence>
<name>A0ABQ8J1E7_DERPT</name>
<accession>A0ABQ8J1E7</accession>
<feature type="region of interest" description="Disordered" evidence="1">
    <location>
        <begin position="31"/>
        <end position="58"/>
    </location>
</feature>
<evidence type="ECO:0000313" key="2">
    <source>
        <dbReference type="EMBL" id="KAH9416377.1"/>
    </source>
</evidence>
<dbReference type="EMBL" id="NJHN03000095">
    <property type="protein sequence ID" value="KAH9416377.1"/>
    <property type="molecule type" value="Genomic_DNA"/>
</dbReference>
<protein>
    <submittedName>
        <fullName evidence="2">Uncharacterized protein</fullName>
    </submittedName>
</protein>
<proteinExistence type="predicted"/>
<gene>
    <name evidence="2" type="ORF">DERP_000882</name>
</gene>
<evidence type="ECO:0000256" key="1">
    <source>
        <dbReference type="SAM" id="MobiDB-lite"/>
    </source>
</evidence>
<feature type="compositionally biased region" description="Polar residues" evidence="1">
    <location>
        <begin position="44"/>
        <end position="58"/>
    </location>
</feature>
<dbReference type="Proteomes" id="UP000887458">
    <property type="component" value="Unassembled WGS sequence"/>
</dbReference>
<reference evidence="2 3" key="2">
    <citation type="journal article" date="2022" name="Mol. Biol. Evol.">
        <title>Comparative Genomics Reveals Insights into the Divergent Evolution of Astigmatic Mites and Household Pest Adaptations.</title>
        <authorList>
            <person name="Xiong Q."/>
            <person name="Wan A.T."/>
            <person name="Liu X."/>
            <person name="Fung C.S."/>
            <person name="Xiao X."/>
            <person name="Malainual N."/>
            <person name="Hou J."/>
            <person name="Wang L."/>
            <person name="Wang M."/>
            <person name="Yang K.Y."/>
            <person name="Cui Y."/>
            <person name="Leung E.L."/>
            <person name="Nong W."/>
            <person name="Shin S.K."/>
            <person name="Au S.W."/>
            <person name="Jeong K.Y."/>
            <person name="Chew F.T."/>
            <person name="Hui J.H."/>
            <person name="Leung T.F."/>
            <person name="Tungtrongchitr A."/>
            <person name="Zhong N."/>
            <person name="Liu Z."/>
            <person name="Tsui S.K."/>
        </authorList>
    </citation>
    <scope>NUCLEOTIDE SEQUENCE [LARGE SCALE GENOMIC DNA]</scope>
    <source>
        <strain evidence="2">Derp</strain>
    </source>
</reference>
<reference evidence="2 3" key="1">
    <citation type="journal article" date="2018" name="J. Allergy Clin. Immunol.">
        <title>High-quality assembly of Dermatophagoides pteronyssinus genome and transcriptome reveals a wide range of novel allergens.</title>
        <authorList>
            <person name="Liu X.Y."/>
            <person name="Yang K.Y."/>
            <person name="Wang M.Q."/>
            <person name="Kwok J.S."/>
            <person name="Zeng X."/>
            <person name="Yang Z."/>
            <person name="Xiao X.J."/>
            <person name="Lau C.P."/>
            <person name="Li Y."/>
            <person name="Huang Z.M."/>
            <person name="Ba J.G."/>
            <person name="Yim A.K."/>
            <person name="Ouyang C.Y."/>
            <person name="Ngai S.M."/>
            <person name="Chan T.F."/>
            <person name="Leung E.L."/>
            <person name="Liu L."/>
            <person name="Liu Z.G."/>
            <person name="Tsui S.K."/>
        </authorList>
    </citation>
    <scope>NUCLEOTIDE SEQUENCE [LARGE SCALE GENOMIC DNA]</scope>
    <source>
        <strain evidence="2">Derp</strain>
    </source>
</reference>
<sequence length="90" mass="10395">MSSQHLTKWQRFKIWTTKYFGCKSSSTYVFNNNEQNDNSERPSKQSGQRIQPSKSINETKSLGVMDLHDDNGQDIPFIDASLINLDRIVK</sequence>
<comment type="caution">
    <text evidence="2">The sequence shown here is derived from an EMBL/GenBank/DDBJ whole genome shotgun (WGS) entry which is preliminary data.</text>
</comment>